<accession>A0A9N9S1L2</accession>
<evidence type="ECO:0000256" key="2">
    <source>
        <dbReference type="ARBA" id="ARBA00008352"/>
    </source>
</evidence>
<proteinExistence type="inferred from homology"/>
<evidence type="ECO:0000256" key="1">
    <source>
        <dbReference type="ARBA" id="ARBA00004123"/>
    </source>
</evidence>
<comment type="similarity">
    <text evidence="2">Belongs to the eukaryotic RPC7 RNA polymerase subunit family.</text>
</comment>
<evidence type="ECO:0000256" key="3">
    <source>
        <dbReference type="ARBA" id="ARBA00023242"/>
    </source>
</evidence>
<gene>
    <name evidence="5" type="ORF">CHIRRI_LOCUS11158</name>
</gene>
<feature type="compositionally biased region" description="Basic and acidic residues" evidence="4">
    <location>
        <begin position="145"/>
        <end position="161"/>
    </location>
</feature>
<evidence type="ECO:0008006" key="7">
    <source>
        <dbReference type="Google" id="ProtNLM"/>
    </source>
</evidence>
<name>A0A9N9S1L2_9DIPT</name>
<dbReference type="InterPro" id="IPR024661">
    <property type="entry name" value="RNA_pol_III_Rpc31"/>
</dbReference>
<sequence length="209" mass="24129">MYSFRNSSLTKEQLNNLGVTSKDSNATQFTRPLFPILASKPSEIEKNVGLDYKMVWKEDFRSRLFEIHSNPTNQNSDSYSFKIANALEKEHKQKLQLKFAYSQMPAELNIQNLRKRVNKSKSAIPNKKRKMLKMEDVTKELEILEKKENLHDDEGSEKAADGSDDEGEIEGDVEDPELDDETDYHNNYFDNGENYFADEDDALDDGPVY</sequence>
<dbReference type="EMBL" id="OU895879">
    <property type="protein sequence ID" value="CAG9808316.1"/>
    <property type="molecule type" value="Genomic_DNA"/>
</dbReference>
<reference evidence="5" key="1">
    <citation type="submission" date="2022-01" db="EMBL/GenBank/DDBJ databases">
        <authorList>
            <person name="King R."/>
        </authorList>
    </citation>
    <scope>NUCLEOTIDE SEQUENCE</scope>
</reference>
<keyword evidence="3" id="KW-0539">Nucleus</keyword>
<dbReference type="GO" id="GO:0005666">
    <property type="term" value="C:RNA polymerase III complex"/>
    <property type="evidence" value="ECO:0007669"/>
    <property type="project" value="TreeGrafter"/>
</dbReference>
<dbReference type="AlphaFoldDB" id="A0A9N9S1L2"/>
<reference evidence="5" key="2">
    <citation type="submission" date="2022-10" db="EMBL/GenBank/DDBJ databases">
        <authorList>
            <consortium name="ENA_rothamsted_submissions"/>
            <consortium name="culmorum"/>
            <person name="King R."/>
        </authorList>
    </citation>
    <scope>NUCLEOTIDE SEQUENCE</scope>
</reference>
<evidence type="ECO:0000256" key="4">
    <source>
        <dbReference type="SAM" id="MobiDB-lite"/>
    </source>
</evidence>
<comment type="subcellular location">
    <subcellularLocation>
        <location evidence="1">Nucleus</location>
    </subcellularLocation>
</comment>
<dbReference type="OrthoDB" id="5377312at2759"/>
<dbReference type="GO" id="GO:0006383">
    <property type="term" value="P:transcription by RNA polymerase III"/>
    <property type="evidence" value="ECO:0007669"/>
    <property type="project" value="InterPro"/>
</dbReference>
<organism evidence="5 6">
    <name type="scientific">Chironomus riparius</name>
    <dbReference type="NCBI Taxonomy" id="315576"/>
    <lineage>
        <taxon>Eukaryota</taxon>
        <taxon>Metazoa</taxon>
        <taxon>Ecdysozoa</taxon>
        <taxon>Arthropoda</taxon>
        <taxon>Hexapoda</taxon>
        <taxon>Insecta</taxon>
        <taxon>Pterygota</taxon>
        <taxon>Neoptera</taxon>
        <taxon>Endopterygota</taxon>
        <taxon>Diptera</taxon>
        <taxon>Nematocera</taxon>
        <taxon>Chironomoidea</taxon>
        <taxon>Chironomidae</taxon>
        <taxon>Chironominae</taxon>
        <taxon>Chironomus</taxon>
    </lineage>
</organism>
<dbReference type="PANTHER" id="PTHR15367:SF2">
    <property type="entry name" value="DNA-DIRECTED RNA POLYMERASE III SUBUNIT"/>
    <property type="match status" value="1"/>
</dbReference>
<dbReference type="Pfam" id="PF11705">
    <property type="entry name" value="RNA_pol_3_Rpc31"/>
    <property type="match status" value="1"/>
</dbReference>
<keyword evidence="6" id="KW-1185">Reference proteome</keyword>
<feature type="compositionally biased region" description="Acidic residues" evidence="4">
    <location>
        <begin position="162"/>
        <end position="182"/>
    </location>
</feature>
<dbReference type="PANTHER" id="PTHR15367">
    <property type="entry name" value="DNA-DIRECTED RNA POLYMERASE III"/>
    <property type="match status" value="1"/>
</dbReference>
<evidence type="ECO:0000313" key="6">
    <source>
        <dbReference type="Proteomes" id="UP001153620"/>
    </source>
</evidence>
<evidence type="ECO:0000313" key="5">
    <source>
        <dbReference type="EMBL" id="CAG9808316.1"/>
    </source>
</evidence>
<feature type="region of interest" description="Disordered" evidence="4">
    <location>
        <begin position="145"/>
        <end position="209"/>
    </location>
</feature>
<protein>
    <recommendedName>
        <fullName evidence="7">DNA-directed RNA polymerase III subunit</fullName>
    </recommendedName>
</protein>
<dbReference type="Proteomes" id="UP001153620">
    <property type="component" value="Chromosome 3"/>
</dbReference>
<feature type="compositionally biased region" description="Acidic residues" evidence="4">
    <location>
        <begin position="196"/>
        <end position="209"/>
    </location>
</feature>